<evidence type="ECO:0000256" key="1">
    <source>
        <dbReference type="SAM" id="Phobius"/>
    </source>
</evidence>
<dbReference type="Proteomes" id="UP001497497">
    <property type="component" value="Unassembled WGS sequence"/>
</dbReference>
<protein>
    <submittedName>
        <fullName evidence="2">Uncharacterized protein</fullName>
    </submittedName>
</protein>
<dbReference type="EMBL" id="CAXITT010000326">
    <property type="protein sequence ID" value="CAL1539103.1"/>
    <property type="molecule type" value="Genomic_DNA"/>
</dbReference>
<keyword evidence="1" id="KW-1133">Transmembrane helix</keyword>
<evidence type="ECO:0000313" key="2">
    <source>
        <dbReference type="EMBL" id="CAL1539103.1"/>
    </source>
</evidence>
<evidence type="ECO:0000313" key="3">
    <source>
        <dbReference type="Proteomes" id="UP001497497"/>
    </source>
</evidence>
<comment type="caution">
    <text evidence="2">The sequence shown here is derived from an EMBL/GenBank/DDBJ whole genome shotgun (WGS) entry which is preliminary data.</text>
</comment>
<keyword evidence="3" id="KW-1185">Reference proteome</keyword>
<organism evidence="2 3">
    <name type="scientific">Lymnaea stagnalis</name>
    <name type="common">Great pond snail</name>
    <name type="synonym">Helix stagnalis</name>
    <dbReference type="NCBI Taxonomy" id="6523"/>
    <lineage>
        <taxon>Eukaryota</taxon>
        <taxon>Metazoa</taxon>
        <taxon>Spiralia</taxon>
        <taxon>Lophotrochozoa</taxon>
        <taxon>Mollusca</taxon>
        <taxon>Gastropoda</taxon>
        <taxon>Heterobranchia</taxon>
        <taxon>Euthyneura</taxon>
        <taxon>Panpulmonata</taxon>
        <taxon>Hygrophila</taxon>
        <taxon>Lymnaeoidea</taxon>
        <taxon>Lymnaeidae</taxon>
        <taxon>Lymnaea</taxon>
    </lineage>
</organism>
<feature type="transmembrane region" description="Helical" evidence="1">
    <location>
        <begin position="7"/>
        <end position="26"/>
    </location>
</feature>
<keyword evidence="1" id="KW-0812">Transmembrane</keyword>
<reference evidence="2 3" key="1">
    <citation type="submission" date="2024-04" db="EMBL/GenBank/DDBJ databases">
        <authorList>
            <consortium name="Genoscope - CEA"/>
            <person name="William W."/>
        </authorList>
    </citation>
    <scope>NUCLEOTIDE SEQUENCE [LARGE SCALE GENOMIC DNA]</scope>
</reference>
<name>A0AAV2I1D7_LYMST</name>
<sequence>MNKPIDLISMGLVTIIMSIITCVASTPNHNTSKEMTFFFHDYVDEPGGYFQCTATGYPQTITIGRKGWGGFLSQQCRKGTQEVSTLTHQAPDVGCDFMATYVCNATYNTDEVISRYLNVAFKKCVPVIKEASERKTIKIFHYYTIESFSQEYSSNKTSVMSSIGIPWIICITIFQHF</sequence>
<dbReference type="AlphaFoldDB" id="A0AAV2I1D7"/>
<keyword evidence="1" id="KW-0472">Membrane</keyword>
<proteinExistence type="predicted"/>
<gene>
    <name evidence="2" type="ORF">GSLYS_00012924001</name>
</gene>
<accession>A0AAV2I1D7</accession>